<comment type="caution">
    <text evidence="3">The sequence shown here is derived from an EMBL/GenBank/DDBJ whole genome shotgun (WGS) entry which is preliminary data.</text>
</comment>
<organism evidence="3 4">
    <name type="scientific">Mauremys mutica</name>
    <name type="common">yellowpond turtle</name>
    <dbReference type="NCBI Taxonomy" id="74926"/>
    <lineage>
        <taxon>Eukaryota</taxon>
        <taxon>Metazoa</taxon>
        <taxon>Chordata</taxon>
        <taxon>Craniata</taxon>
        <taxon>Vertebrata</taxon>
        <taxon>Euteleostomi</taxon>
        <taxon>Archelosauria</taxon>
        <taxon>Testudinata</taxon>
        <taxon>Testudines</taxon>
        <taxon>Cryptodira</taxon>
        <taxon>Durocryptodira</taxon>
        <taxon>Testudinoidea</taxon>
        <taxon>Geoemydidae</taxon>
        <taxon>Geoemydinae</taxon>
        <taxon>Mauremys</taxon>
    </lineage>
</organism>
<evidence type="ECO:0000256" key="1">
    <source>
        <dbReference type="SAM" id="MobiDB-lite"/>
    </source>
</evidence>
<keyword evidence="2" id="KW-1133">Transmembrane helix</keyword>
<feature type="transmembrane region" description="Helical" evidence="2">
    <location>
        <begin position="67"/>
        <end position="91"/>
    </location>
</feature>
<gene>
    <name evidence="3" type="ORF">KIL84_010834</name>
</gene>
<keyword evidence="4" id="KW-1185">Reference proteome</keyword>
<dbReference type="AlphaFoldDB" id="A0A9D4AUS9"/>
<evidence type="ECO:0000313" key="3">
    <source>
        <dbReference type="EMBL" id="KAH1177132.1"/>
    </source>
</evidence>
<name>A0A9D4AUS9_9SAUR</name>
<evidence type="ECO:0000313" key="4">
    <source>
        <dbReference type="Proteomes" id="UP000827986"/>
    </source>
</evidence>
<feature type="compositionally biased region" description="Basic and acidic residues" evidence="1">
    <location>
        <begin position="20"/>
        <end position="37"/>
    </location>
</feature>
<reference evidence="3" key="1">
    <citation type="submission" date="2021-09" db="EMBL/GenBank/DDBJ databases">
        <title>The genome of Mauremys mutica provides insights into the evolution of semi-aquatic lifestyle.</title>
        <authorList>
            <person name="Gong S."/>
            <person name="Gao Y."/>
        </authorList>
    </citation>
    <scope>NUCLEOTIDE SEQUENCE</scope>
    <source>
        <strain evidence="3">MM-2020</strain>
        <tissue evidence="3">Muscle</tissue>
    </source>
</reference>
<evidence type="ECO:0000256" key="2">
    <source>
        <dbReference type="SAM" id="Phobius"/>
    </source>
</evidence>
<feature type="region of interest" description="Disordered" evidence="1">
    <location>
        <begin position="1"/>
        <end position="39"/>
    </location>
</feature>
<keyword evidence="2" id="KW-0812">Transmembrane</keyword>
<dbReference type="EMBL" id="JAHDVG010000474">
    <property type="protein sequence ID" value="KAH1177132.1"/>
    <property type="molecule type" value="Genomic_DNA"/>
</dbReference>
<sequence>MTSGEGGGRGGRRVTQPDTSGKENHTSRQFSHKESNRHSTAASFIFSRGHEIEGEYLFPSLKSLPSLLIITIEMCFYLIKSFCCMLLFCAFNWGGGARLPLNTVCMNCALVKNARGLSSAKHGLNFEG</sequence>
<protein>
    <submittedName>
        <fullName evidence="3">Uncharacterized protein</fullName>
    </submittedName>
</protein>
<dbReference type="Proteomes" id="UP000827986">
    <property type="component" value="Unassembled WGS sequence"/>
</dbReference>
<keyword evidence="2" id="KW-0472">Membrane</keyword>
<proteinExistence type="predicted"/>
<accession>A0A9D4AUS9</accession>